<dbReference type="PANTHER" id="PTHR36058:SF1">
    <property type="entry name" value="NUCLEOPHOSMIN"/>
    <property type="match status" value="1"/>
</dbReference>
<dbReference type="OrthoDB" id="202851at2759"/>
<feature type="region of interest" description="Disordered" evidence="1">
    <location>
        <begin position="143"/>
        <end position="164"/>
    </location>
</feature>
<evidence type="ECO:0000313" key="3">
    <source>
        <dbReference type="Proteomes" id="UP000708148"/>
    </source>
</evidence>
<reference evidence="2" key="1">
    <citation type="submission" date="2020-12" db="EMBL/GenBank/DDBJ databases">
        <authorList>
            <person name="Iha C."/>
        </authorList>
    </citation>
    <scope>NUCLEOTIDE SEQUENCE</scope>
</reference>
<accession>A0A8S1JG02</accession>
<protein>
    <recommendedName>
        <fullName evidence="4">Saposin B-type domain-containing protein</fullName>
    </recommendedName>
</protein>
<sequence length="279" mass="30566">MNFGAGRPDEAKAPAVKADIRYIKCGVCEHLVREALRGVKRIAADVKPGKKVEESEIMDMLDNLCDPDAAGAEGEWIARTDLVEDNERLLLVDMPQVGECGTECRTVARACVDMLDDFDVDLAEALFKGEKKRAALTDEFCRQSGRPCSKKPPPLPQTRPRGPGFKALTEEEIRMKKMMREMSDMGLGGQVFDRDSAMQQLETYRSMLGDAEGHAQGDDLGGLGAFGGLDVVEEARRAVKRAATAIRRGWQWAATVASEFWEGLRGGTGGKQSVSQEEL</sequence>
<evidence type="ECO:0008006" key="4">
    <source>
        <dbReference type="Google" id="ProtNLM"/>
    </source>
</evidence>
<evidence type="ECO:0000256" key="1">
    <source>
        <dbReference type="SAM" id="MobiDB-lite"/>
    </source>
</evidence>
<comment type="caution">
    <text evidence="2">The sequence shown here is derived from an EMBL/GenBank/DDBJ whole genome shotgun (WGS) entry which is preliminary data.</text>
</comment>
<name>A0A8S1JG02_9CHLO</name>
<dbReference type="EMBL" id="CAJHUC010003014">
    <property type="protein sequence ID" value="CAD7705086.1"/>
    <property type="molecule type" value="Genomic_DNA"/>
</dbReference>
<organism evidence="2 3">
    <name type="scientific">Ostreobium quekettii</name>
    <dbReference type="NCBI Taxonomy" id="121088"/>
    <lineage>
        <taxon>Eukaryota</taxon>
        <taxon>Viridiplantae</taxon>
        <taxon>Chlorophyta</taxon>
        <taxon>core chlorophytes</taxon>
        <taxon>Ulvophyceae</taxon>
        <taxon>TCBD clade</taxon>
        <taxon>Bryopsidales</taxon>
        <taxon>Ostreobineae</taxon>
        <taxon>Ostreobiaceae</taxon>
        <taxon>Ostreobium</taxon>
    </lineage>
</organism>
<gene>
    <name evidence="2" type="ORF">OSTQU699_LOCUS10441</name>
</gene>
<dbReference type="PANTHER" id="PTHR36058">
    <property type="entry name" value="NUCLEOPHOSMIN"/>
    <property type="match status" value="1"/>
</dbReference>
<dbReference type="AlphaFoldDB" id="A0A8S1JG02"/>
<dbReference type="Proteomes" id="UP000708148">
    <property type="component" value="Unassembled WGS sequence"/>
</dbReference>
<proteinExistence type="predicted"/>
<evidence type="ECO:0000313" key="2">
    <source>
        <dbReference type="EMBL" id="CAD7705086.1"/>
    </source>
</evidence>
<keyword evidence="3" id="KW-1185">Reference proteome</keyword>